<dbReference type="Proteomes" id="UP000579647">
    <property type="component" value="Unassembled WGS sequence"/>
</dbReference>
<protein>
    <submittedName>
        <fullName evidence="1">Uncharacterized protein</fullName>
    </submittedName>
</protein>
<keyword evidence="2" id="KW-1185">Reference proteome</keyword>
<name>A0A840W0U6_9ACTN</name>
<sequence length="204" mass="23053">MFAQFIAAKVSDRAAYTEHMRHWHQEQSERADGWLMGIGGVTAEGKSVMMVLFESEEQARRNSDRPEQSDWWRALLTCLEGTPEVIDSAVVDRFGSGDLMQAGFVQFMRGQVQDQGRARQLSQQMNDDFMPMRPDIIGSVCVWYPGGFVEAVCFTSEAEARRGESQPVPEGFTELWGQMEAQTTNLNYYDLTAPVLMSREHSPA</sequence>
<accession>A0A840W0U6</accession>
<reference evidence="1 2" key="1">
    <citation type="submission" date="2020-08" db="EMBL/GenBank/DDBJ databases">
        <title>Sequencing the genomes of 1000 actinobacteria strains.</title>
        <authorList>
            <person name="Klenk H.-P."/>
        </authorList>
    </citation>
    <scope>NUCLEOTIDE SEQUENCE [LARGE SCALE GENOMIC DNA]</scope>
    <source>
        <strain evidence="1 2">DSM 44598</strain>
    </source>
</reference>
<dbReference type="AlphaFoldDB" id="A0A840W0U6"/>
<proteinExistence type="predicted"/>
<evidence type="ECO:0000313" key="2">
    <source>
        <dbReference type="Proteomes" id="UP000579647"/>
    </source>
</evidence>
<dbReference type="RefSeq" id="WP_184363690.1">
    <property type="nucleotide sequence ID" value="NZ_BAAAKM010000135.1"/>
</dbReference>
<gene>
    <name evidence="1" type="ORF">HNR07_001516</name>
</gene>
<comment type="caution">
    <text evidence="1">The sequence shown here is derived from an EMBL/GenBank/DDBJ whole genome shotgun (WGS) entry which is preliminary data.</text>
</comment>
<dbReference type="EMBL" id="JACHDO010000001">
    <property type="protein sequence ID" value="MBB5490379.1"/>
    <property type="molecule type" value="Genomic_DNA"/>
</dbReference>
<organism evidence="1 2">
    <name type="scientific">Nocardiopsis metallicus</name>
    <dbReference type="NCBI Taxonomy" id="179819"/>
    <lineage>
        <taxon>Bacteria</taxon>
        <taxon>Bacillati</taxon>
        <taxon>Actinomycetota</taxon>
        <taxon>Actinomycetes</taxon>
        <taxon>Streptosporangiales</taxon>
        <taxon>Nocardiopsidaceae</taxon>
        <taxon>Nocardiopsis</taxon>
    </lineage>
</organism>
<evidence type="ECO:0000313" key="1">
    <source>
        <dbReference type="EMBL" id="MBB5490379.1"/>
    </source>
</evidence>